<evidence type="ECO:0000256" key="2">
    <source>
        <dbReference type="ARBA" id="ARBA00022801"/>
    </source>
</evidence>
<dbReference type="InterPro" id="IPR002509">
    <property type="entry name" value="NODB_dom"/>
</dbReference>
<keyword evidence="1" id="KW-0479">Metal-binding</keyword>
<dbReference type="Proteomes" id="UP001240250">
    <property type="component" value="Unassembled WGS sequence"/>
</dbReference>
<dbReference type="SUPFAM" id="SSF49384">
    <property type="entry name" value="Carbohydrate-binding domain"/>
    <property type="match status" value="1"/>
</dbReference>
<dbReference type="PROSITE" id="PS51318">
    <property type="entry name" value="TAT"/>
    <property type="match status" value="1"/>
</dbReference>
<dbReference type="InterPro" id="IPR001919">
    <property type="entry name" value="CBD2"/>
</dbReference>
<dbReference type="InterPro" id="IPR050248">
    <property type="entry name" value="Polysacc_deacetylase_ArnD"/>
</dbReference>
<dbReference type="InterPro" id="IPR011330">
    <property type="entry name" value="Glyco_hydro/deAcase_b/a-brl"/>
</dbReference>
<dbReference type="SMART" id="SM00637">
    <property type="entry name" value="CBD_II"/>
    <property type="match status" value="1"/>
</dbReference>
<feature type="signal peptide" evidence="5">
    <location>
        <begin position="1"/>
        <end position="36"/>
    </location>
</feature>
<evidence type="ECO:0000313" key="8">
    <source>
        <dbReference type="EMBL" id="MDQ0425050.1"/>
    </source>
</evidence>
<dbReference type="PROSITE" id="PS51677">
    <property type="entry name" value="NODB"/>
    <property type="match status" value="1"/>
</dbReference>
<evidence type="ECO:0000259" key="7">
    <source>
        <dbReference type="PROSITE" id="PS51677"/>
    </source>
</evidence>
<comment type="caution">
    <text evidence="8">The sequence shown here is derived from an EMBL/GenBank/DDBJ whole genome shotgun (WGS) entry which is preliminary data.</text>
</comment>
<accession>A0ABU0GKC2</accession>
<dbReference type="RefSeq" id="WP_206120028.1">
    <property type="nucleotide sequence ID" value="NZ_JAUSVM010000001.1"/>
</dbReference>
<keyword evidence="9" id="KW-1185">Reference proteome</keyword>
<organism evidence="8 9">
    <name type="scientific">Cellulomonas iranensis</name>
    <dbReference type="NCBI Taxonomy" id="76862"/>
    <lineage>
        <taxon>Bacteria</taxon>
        <taxon>Bacillati</taxon>
        <taxon>Actinomycetota</taxon>
        <taxon>Actinomycetes</taxon>
        <taxon>Micrococcales</taxon>
        <taxon>Cellulomonadaceae</taxon>
        <taxon>Cellulomonas</taxon>
    </lineage>
</organism>
<dbReference type="PROSITE" id="PS51173">
    <property type="entry name" value="CBM2"/>
    <property type="match status" value="1"/>
</dbReference>
<evidence type="ECO:0000256" key="3">
    <source>
        <dbReference type="ARBA" id="ARBA00023295"/>
    </source>
</evidence>
<feature type="compositionally biased region" description="Gly residues" evidence="4">
    <location>
        <begin position="234"/>
        <end position="250"/>
    </location>
</feature>
<dbReference type="InterPro" id="IPR012291">
    <property type="entry name" value="CBM2_carb-bd_dom_sf"/>
</dbReference>
<dbReference type="Gene3D" id="2.60.40.290">
    <property type="match status" value="1"/>
</dbReference>
<feature type="chain" id="PRO_5047257517" evidence="5">
    <location>
        <begin position="37"/>
        <end position="339"/>
    </location>
</feature>
<keyword evidence="5" id="KW-0732">Signal</keyword>
<feature type="domain" description="NodB homology" evidence="7">
    <location>
        <begin position="42"/>
        <end position="218"/>
    </location>
</feature>
<proteinExistence type="predicted"/>
<keyword evidence="3" id="KW-0326">Glycosidase</keyword>
<dbReference type="InterPro" id="IPR008965">
    <property type="entry name" value="CBM2/CBM3_carb-bd_dom_sf"/>
</dbReference>
<feature type="domain" description="CBM2" evidence="6">
    <location>
        <begin position="253"/>
        <end position="339"/>
    </location>
</feature>
<gene>
    <name evidence="8" type="ORF">JO380_001431</name>
</gene>
<dbReference type="Gene3D" id="3.20.20.370">
    <property type="entry name" value="Glycoside hydrolase/deacetylase"/>
    <property type="match status" value="1"/>
</dbReference>
<reference evidence="8 9" key="1">
    <citation type="submission" date="2023-07" db="EMBL/GenBank/DDBJ databases">
        <title>Sequencing the genomes of 1000 actinobacteria strains.</title>
        <authorList>
            <person name="Klenk H.-P."/>
        </authorList>
    </citation>
    <scope>NUCLEOTIDE SEQUENCE [LARGE SCALE GENOMIC DNA]</scope>
    <source>
        <strain evidence="8 9">DSM 14785</strain>
    </source>
</reference>
<sequence>MSRTLSPRRALRALSGLATVGVVLAGGLALAPTASAASCSAGYVALTFDDGPTAATTSQIVSTLRQYGASATVFPTGQNAQNNASLMQTYKNAGLQIGNHSWDHPHLVNMSESDVRSQLSRTQQVVQQTAGVTPQVFRPPYGEVNQTVRSVASSLGLTVVTWDVDSADWNNASASAIRQAAQRLQPGQVILMHDWPGATVQALPGILQDLQARNLCAGQISPTTGRAVAPLNGTPGGGDNGGNPGTGNGTDSGSNTTNGCTVSWTRGESWGDRFNVTYTVTGRSNWSVTVYPNTGQSIQSAWGANRSGNTFTPSGSNSFGVTYYKGSQNISYIPWGICS</sequence>
<evidence type="ECO:0000256" key="5">
    <source>
        <dbReference type="SAM" id="SignalP"/>
    </source>
</evidence>
<keyword evidence="2" id="KW-0378">Hydrolase</keyword>
<evidence type="ECO:0000259" key="6">
    <source>
        <dbReference type="PROSITE" id="PS51173"/>
    </source>
</evidence>
<dbReference type="InterPro" id="IPR006311">
    <property type="entry name" value="TAT_signal"/>
</dbReference>
<name>A0ABU0GKC2_9CELL</name>
<dbReference type="EMBL" id="JAUSVM010000001">
    <property type="protein sequence ID" value="MDQ0425050.1"/>
    <property type="molecule type" value="Genomic_DNA"/>
</dbReference>
<protein>
    <submittedName>
        <fullName evidence="8">Peptidoglycan/xylan/chitin deacetylase (PgdA/CDA1 family)</fullName>
    </submittedName>
</protein>
<feature type="region of interest" description="Disordered" evidence="4">
    <location>
        <begin position="226"/>
        <end position="259"/>
    </location>
</feature>
<dbReference type="PANTHER" id="PTHR10587:SF133">
    <property type="entry name" value="CHITIN DEACETYLASE 1-RELATED"/>
    <property type="match status" value="1"/>
</dbReference>
<dbReference type="Pfam" id="PF01522">
    <property type="entry name" value="Polysacc_deac_1"/>
    <property type="match status" value="1"/>
</dbReference>
<evidence type="ECO:0000256" key="4">
    <source>
        <dbReference type="SAM" id="MobiDB-lite"/>
    </source>
</evidence>
<evidence type="ECO:0000256" key="1">
    <source>
        <dbReference type="ARBA" id="ARBA00022723"/>
    </source>
</evidence>
<dbReference type="SUPFAM" id="SSF88713">
    <property type="entry name" value="Glycoside hydrolase/deacetylase"/>
    <property type="match status" value="1"/>
</dbReference>
<dbReference type="PANTHER" id="PTHR10587">
    <property type="entry name" value="GLYCOSYL TRANSFERASE-RELATED"/>
    <property type="match status" value="1"/>
</dbReference>
<evidence type="ECO:0000313" key="9">
    <source>
        <dbReference type="Proteomes" id="UP001240250"/>
    </source>
</evidence>